<dbReference type="RefSeq" id="WP_320500722.1">
    <property type="nucleotide sequence ID" value="NZ_JAXCLX010000001.1"/>
</dbReference>
<evidence type="ECO:0000313" key="2">
    <source>
        <dbReference type="Proteomes" id="UP001271769"/>
    </source>
</evidence>
<reference evidence="1 2" key="1">
    <citation type="journal article" date="2013" name="Antonie Van Leeuwenhoek">
        <title>Dongia rigui sp. nov., isolated from freshwater of a large wetland in Korea.</title>
        <authorList>
            <person name="Baik K.S."/>
            <person name="Hwang Y.M."/>
            <person name="Choi J.S."/>
            <person name="Kwon J."/>
            <person name="Seong C.N."/>
        </authorList>
    </citation>
    <scope>NUCLEOTIDE SEQUENCE [LARGE SCALE GENOMIC DNA]</scope>
    <source>
        <strain evidence="1 2">04SU4-P</strain>
    </source>
</reference>
<comment type="caution">
    <text evidence="1">The sequence shown here is derived from an EMBL/GenBank/DDBJ whole genome shotgun (WGS) entry which is preliminary data.</text>
</comment>
<protein>
    <submittedName>
        <fullName evidence="1">Uncharacterized protein</fullName>
    </submittedName>
</protein>
<organism evidence="1 2">
    <name type="scientific">Dongia rigui</name>
    <dbReference type="NCBI Taxonomy" id="940149"/>
    <lineage>
        <taxon>Bacteria</taxon>
        <taxon>Pseudomonadati</taxon>
        <taxon>Pseudomonadota</taxon>
        <taxon>Alphaproteobacteria</taxon>
        <taxon>Rhodospirillales</taxon>
        <taxon>Dongiaceae</taxon>
        <taxon>Dongia</taxon>
    </lineage>
</organism>
<name>A0ABU5DZ60_9PROT</name>
<accession>A0ABU5DZ60</accession>
<keyword evidence="2" id="KW-1185">Reference proteome</keyword>
<sequence length="58" mass="6581">MSVLRQVIPDLLFSIIEINIARIPRKRQALSSISQLQQDLSYKFAVCRAEFPSISFAA</sequence>
<gene>
    <name evidence="1" type="ORF">SMD31_10230</name>
</gene>
<dbReference type="EMBL" id="JAXCLX010000001">
    <property type="protein sequence ID" value="MDY0872302.1"/>
    <property type="molecule type" value="Genomic_DNA"/>
</dbReference>
<dbReference type="Proteomes" id="UP001271769">
    <property type="component" value="Unassembled WGS sequence"/>
</dbReference>
<evidence type="ECO:0000313" key="1">
    <source>
        <dbReference type="EMBL" id="MDY0872302.1"/>
    </source>
</evidence>
<proteinExistence type="predicted"/>